<dbReference type="EMBL" id="LWHQ01000011">
    <property type="protein sequence ID" value="OAS26303.1"/>
    <property type="molecule type" value="Genomic_DNA"/>
</dbReference>
<dbReference type="AlphaFoldDB" id="A0A179SIB2"/>
<gene>
    <name evidence="2" type="ORF">A5481_06200</name>
</gene>
<name>A0A179SIB2_9HYPH</name>
<organism evidence="2 3">
    <name type="scientific">Methylobacterium platani</name>
    <dbReference type="NCBI Taxonomy" id="427683"/>
    <lineage>
        <taxon>Bacteria</taxon>
        <taxon>Pseudomonadati</taxon>
        <taxon>Pseudomonadota</taxon>
        <taxon>Alphaproteobacteria</taxon>
        <taxon>Hyphomicrobiales</taxon>
        <taxon>Methylobacteriaceae</taxon>
        <taxon>Methylobacterium</taxon>
    </lineage>
</organism>
<evidence type="ECO:0000313" key="3">
    <source>
        <dbReference type="Proteomes" id="UP000078316"/>
    </source>
</evidence>
<proteinExistence type="predicted"/>
<dbReference type="STRING" id="427683.A5481_06200"/>
<evidence type="ECO:0000313" key="2">
    <source>
        <dbReference type="EMBL" id="OAS26303.1"/>
    </source>
</evidence>
<accession>A0A179SIB2</accession>
<sequence length="70" mass="7512">MADENSTKPRRGRPRLAEGEGYTSIHLSLAAPLTRAVDAAAAGEEDLPSRPEMIRRLVVAGLASQGRKIE</sequence>
<comment type="caution">
    <text evidence="2">The sequence shown here is derived from an EMBL/GenBank/DDBJ whole genome shotgun (WGS) entry which is preliminary data.</text>
</comment>
<dbReference type="Proteomes" id="UP000078316">
    <property type="component" value="Unassembled WGS sequence"/>
</dbReference>
<feature type="region of interest" description="Disordered" evidence="1">
    <location>
        <begin position="1"/>
        <end position="20"/>
    </location>
</feature>
<protein>
    <recommendedName>
        <fullName evidence="4">Ribbon-helix-helix protein CopG domain-containing protein</fullName>
    </recommendedName>
</protein>
<evidence type="ECO:0008006" key="4">
    <source>
        <dbReference type="Google" id="ProtNLM"/>
    </source>
</evidence>
<evidence type="ECO:0000256" key="1">
    <source>
        <dbReference type="SAM" id="MobiDB-lite"/>
    </source>
</evidence>
<reference evidence="2 3" key="1">
    <citation type="submission" date="2016-04" db="EMBL/GenBank/DDBJ databases">
        <authorList>
            <person name="Evans L.H."/>
            <person name="Alamgir A."/>
            <person name="Owens N."/>
            <person name="Weber N.D."/>
            <person name="Virtaneva K."/>
            <person name="Barbian K."/>
            <person name="Babar A."/>
            <person name="Rosenke K."/>
        </authorList>
    </citation>
    <scope>NUCLEOTIDE SEQUENCE [LARGE SCALE GENOMIC DNA]</scope>
    <source>
        <strain evidence="2 3">PMB02</strain>
    </source>
</reference>